<feature type="signal peptide" evidence="1">
    <location>
        <begin position="1"/>
        <end position="16"/>
    </location>
</feature>
<dbReference type="AlphaFoldDB" id="A0A7C4CC56"/>
<name>A0A7C4CC56_UNCW3</name>
<dbReference type="EMBL" id="DSUT01000187">
    <property type="protein sequence ID" value="HGK29046.1"/>
    <property type="molecule type" value="Genomic_DNA"/>
</dbReference>
<organism evidence="2">
    <name type="scientific">candidate division WOR-3 bacterium</name>
    <dbReference type="NCBI Taxonomy" id="2052148"/>
    <lineage>
        <taxon>Bacteria</taxon>
        <taxon>Bacteria division WOR-3</taxon>
    </lineage>
</organism>
<gene>
    <name evidence="2" type="ORF">ENS41_08905</name>
</gene>
<evidence type="ECO:0000313" key="2">
    <source>
        <dbReference type="EMBL" id="HGK29046.1"/>
    </source>
</evidence>
<accession>A0A7C4CC56</accession>
<sequence length="347" mass="38339">MTFALLLLAVAGPAFRFNGRATAGLGTHYLSPDWFGRLAAEYRPQAQLAFAGIDAEVSARAAADLDCRLLDSLWHDWSLKPYRAFLRCGAERFEVRAGLQQLNFGSATMLRPLRWFDRLDPRDPLRTTEGVSGLLGRGYPGNSSVWLWGLLGNFGPKGTETTPTPRWFPEAGGRVELALPHGEAAASAHFRRTILENLFGFDTVGEQKLGLDAKWDVGIGLWTEGMLLRVARPGRDAWTRQAMVGADYTFGIGSGLTLVAEHMVSGSAPAAFQGGFWQQFSALSLAYPLGILDNLQAFVFFDWSKRRSYSYLGWQRNWDNWILLVAGFWDPDGAGDRGATLTVVFSH</sequence>
<proteinExistence type="predicted"/>
<comment type="caution">
    <text evidence="2">The sequence shown here is derived from an EMBL/GenBank/DDBJ whole genome shotgun (WGS) entry which is preliminary data.</text>
</comment>
<feature type="chain" id="PRO_5028331311" description="DUF3187 family protein" evidence="1">
    <location>
        <begin position="17"/>
        <end position="347"/>
    </location>
</feature>
<evidence type="ECO:0000256" key="1">
    <source>
        <dbReference type="SAM" id="SignalP"/>
    </source>
</evidence>
<protein>
    <recommendedName>
        <fullName evidence="3">DUF3187 family protein</fullName>
    </recommendedName>
</protein>
<evidence type="ECO:0008006" key="3">
    <source>
        <dbReference type="Google" id="ProtNLM"/>
    </source>
</evidence>
<reference evidence="2" key="1">
    <citation type="journal article" date="2020" name="mSystems">
        <title>Genome- and Community-Level Interaction Insights into Carbon Utilization and Element Cycling Functions of Hydrothermarchaeota in Hydrothermal Sediment.</title>
        <authorList>
            <person name="Zhou Z."/>
            <person name="Liu Y."/>
            <person name="Xu W."/>
            <person name="Pan J."/>
            <person name="Luo Z.H."/>
            <person name="Li M."/>
        </authorList>
    </citation>
    <scope>NUCLEOTIDE SEQUENCE [LARGE SCALE GENOMIC DNA]</scope>
    <source>
        <strain evidence="2">SpSt-488</strain>
    </source>
</reference>
<keyword evidence="1" id="KW-0732">Signal</keyword>